<comment type="caution">
    <text evidence="2">The sequence shown here is derived from an EMBL/GenBank/DDBJ whole genome shotgun (WGS) entry which is preliminary data.</text>
</comment>
<keyword evidence="1" id="KW-0732">Signal</keyword>
<feature type="chain" id="PRO_5042917666" evidence="1">
    <location>
        <begin position="20"/>
        <end position="113"/>
    </location>
</feature>
<keyword evidence="3" id="KW-1185">Reference proteome</keyword>
<sequence length="113" mass="12144">MHFTTLLLALASSVAPAIADCSNASAPPDNGEIALYRDENCSGAYLNIGALDSCQNWPDFDACSAITRKGVVCDIYKSDNCDDDYVASIDSAGYRAFCGWFVDNIQSVRCRTA</sequence>
<dbReference type="Proteomes" id="UP001302745">
    <property type="component" value="Unassembled WGS sequence"/>
</dbReference>
<evidence type="ECO:0000313" key="3">
    <source>
        <dbReference type="Proteomes" id="UP001302745"/>
    </source>
</evidence>
<evidence type="ECO:0000256" key="1">
    <source>
        <dbReference type="SAM" id="SignalP"/>
    </source>
</evidence>
<reference evidence="2" key="2">
    <citation type="submission" date="2023-05" db="EMBL/GenBank/DDBJ databases">
        <authorList>
            <consortium name="Lawrence Berkeley National Laboratory"/>
            <person name="Steindorff A."/>
            <person name="Hensen N."/>
            <person name="Bonometti L."/>
            <person name="Westerberg I."/>
            <person name="Brannstrom I.O."/>
            <person name="Guillou S."/>
            <person name="Cros-Aarteil S."/>
            <person name="Calhoun S."/>
            <person name="Haridas S."/>
            <person name="Kuo A."/>
            <person name="Mondo S."/>
            <person name="Pangilinan J."/>
            <person name="Riley R."/>
            <person name="Labutti K."/>
            <person name="Andreopoulos B."/>
            <person name="Lipzen A."/>
            <person name="Chen C."/>
            <person name="Yanf M."/>
            <person name="Daum C."/>
            <person name="Ng V."/>
            <person name="Clum A."/>
            <person name="Ohm R."/>
            <person name="Martin F."/>
            <person name="Silar P."/>
            <person name="Natvig D."/>
            <person name="Lalanne C."/>
            <person name="Gautier V."/>
            <person name="Ament-Velasquez S.L."/>
            <person name="Kruys A."/>
            <person name="Hutchinson M.I."/>
            <person name="Powell A.J."/>
            <person name="Barry K."/>
            <person name="Miller A.N."/>
            <person name="Grigoriev I.V."/>
            <person name="Debuchy R."/>
            <person name="Gladieux P."/>
            <person name="Thoren M.H."/>
            <person name="Johannesson H."/>
        </authorList>
    </citation>
    <scope>NUCLEOTIDE SEQUENCE</scope>
    <source>
        <strain evidence="2">CBS 538.74</strain>
    </source>
</reference>
<reference evidence="2" key="1">
    <citation type="journal article" date="2023" name="Mol. Phylogenet. Evol.">
        <title>Genome-scale phylogeny and comparative genomics of the fungal order Sordariales.</title>
        <authorList>
            <person name="Hensen N."/>
            <person name="Bonometti L."/>
            <person name="Westerberg I."/>
            <person name="Brannstrom I.O."/>
            <person name="Guillou S."/>
            <person name="Cros-Aarteil S."/>
            <person name="Calhoun S."/>
            <person name="Haridas S."/>
            <person name="Kuo A."/>
            <person name="Mondo S."/>
            <person name="Pangilinan J."/>
            <person name="Riley R."/>
            <person name="LaButti K."/>
            <person name="Andreopoulos B."/>
            <person name="Lipzen A."/>
            <person name="Chen C."/>
            <person name="Yan M."/>
            <person name="Daum C."/>
            <person name="Ng V."/>
            <person name="Clum A."/>
            <person name="Steindorff A."/>
            <person name="Ohm R.A."/>
            <person name="Martin F."/>
            <person name="Silar P."/>
            <person name="Natvig D.O."/>
            <person name="Lalanne C."/>
            <person name="Gautier V."/>
            <person name="Ament-Velasquez S.L."/>
            <person name="Kruys A."/>
            <person name="Hutchinson M.I."/>
            <person name="Powell A.J."/>
            <person name="Barry K."/>
            <person name="Miller A.N."/>
            <person name="Grigoriev I.V."/>
            <person name="Debuchy R."/>
            <person name="Gladieux P."/>
            <person name="Hiltunen Thoren M."/>
            <person name="Johannesson H."/>
        </authorList>
    </citation>
    <scope>NUCLEOTIDE SEQUENCE</scope>
    <source>
        <strain evidence="2">CBS 538.74</strain>
    </source>
</reference>
<proteinExistence type="predicted"/>
<accession>A0AAN6VNH4</accession>
<organism evidence="2 3">
    <name type="scientific">Chaetomidium leptoderma</name>
    <dbReference type="NCBI Taxonomy" id="669021"/>
    <lineage>
        <taxon>Eukaryota</taxon>
        <taxon>Fungi</taxon>
        <taxon>Dikarya</taxon>
        <taxon>Ascomycota</taxon>
        <taxon>Pezizomycotina</taxon>
        <taxon>Sordariomycetes</taxon>
        <taxon>Sordariomycetidae</taxon>
        <taxon>Sordariales</taxon>
        <taxon>Chaetomiaceae</taxon>
        <taxon>Chaetomidium</taxon>
    </lineage>
</organism>
<protein>
    <submittedName>
        <fullName evidence="2">Uncharacterized protein</fullName>
    </submittedName>
</protein>
<gene>
    <name evidence="2" type="ORF">C8A00DRAFT_32836</name>
</gene>
<evidence type="ECO:0000313" key="2">
    <source>
        <dbReference type="EMBL" id="KAK4154407.1"/>
    </source>
</evidence>
<dbReference type="AlphaFoldDB" id="A0AAN6VNH4"/>
<dbReference type="EMBL" id="MU856913">
    <property type="protein sequence ID" value="KAK4154407.1"/>
    <property type="molecule type" value="Genomic_DNA"/>
</dbReference>
<feature type="signal peptide" evidence="1">
    <location>
        <begin position="1"/>
        <end position="19"/>
    </location>
</feature>
<name>A0AAN6VNH4_9PEZI</name>